<evidence type="ECO:0008006" key="3">
    <source>
        <dbReference type="Google" id="ProtNLM"/>
    </source>
</evidence>
<gene>
    <name evidence="1" type="ORF">EK21DRAFT_93191</name>
</gene>
<dbReference type="AlphaFoldDB" id="A0A9P4H1D1"/>
<name>A0A9P4H1D1_9PLEO</name>
<evidence type="ECO:0000313" key="2">
    <source>
        <dbReference type="Proteomes" id="UP000799777"/>
    </source>
</evidence>
<dbReference type="OrthoDB" id="2823490at2759"/>
<protein>
    <recommendedName>
        <fullName evidence="3">F-box domain-containing protein</fullName>
    </recommendedName>
</protein>
<reference evidence="1" key="1">
    <citation type="journal article" date="2020" name="Stud. Mycol.">
        <title>101 Dothideomycetes genomes: a test case for predicting lifestyles and emergence of pathogens.</title>
        <authorList>
            <person name="Haridas S."/>
            <person name="Albert R."/>
            <person name="Binder M."/>
            <person name="Bloem J."/>
            <person name="Labutti K."/>
            <person name="Salamov A."/>
            <person name="Andreopoulos B."/>
            <person name="Baker S."/>
            <person name="Barry K."/>
            <person name="Bills G."/>
            <person name="Bluhm B."/>
            <person name="Cannon C."/>
            <person name="Castanera R."/>
            <person name="Culley D."/>
            <person name="Daum C."/>
            <person name="Ezra D."/>
            <person name="Gonzalez J."/>
            <person name="Henrissat B."/>
            <person name="Kuo A."/>
            <person name="Liang C."/>
            <person name="Lipzen A."/>
            <person name="Lutzoni F."/>
            <person name="Magnuson J."/>
            <person name="Mondo S."/>
            <person name="Nolan M."/>
            <person name="Ohm R."/>
            <person name="Pangilinan J."/>
            <person name="Park H.-J."/>
            <person name="Ramirez L."/>
            <person name="Alfaro M."/>
            <person name="Sun H."/>
            <person name="Tritt A."/>
            <person name="Yoshinaga Y."/>
            <person name="Zwiers L.-H."/>
            <person name="Turgeon B."/>
            <person name="Goodwin S."/>
            <person name="Spatafora J."/>
            <person name="Crous P."/>
            <person name="Grigoriev I."/>
        </authorList>
    </citation>
    <scope>NUCLEOTIDE SEQUENCE</scope>
    <source>
        <strain evidence="1">CBS 110217</strain>
    </source>
</reference>
<accession>A0A9P4H1D1</accession>
<evidence type="ECO:0000313" key="1">
    <source>
        <dbReference type="EMBL" id="KAF2025504.1"/>
    </source>
</evidence>
<dbReference type="Proteomes" id="UP000799777">
    <property type="component" value="Unassembled WGS sequence"/>
</dbReference>
<organism evidence="1 2">
    <name type="scientific">Setomelanomma holmii</name>
    <dbReference type="NCBI Taxonomy" id="210430"/>
    <lineage>
        <taxon>Eukaryota</taxon>
        <taxon>Fungi</taxon>
        <taxon>Dikarya</taxon>
        <taxon>Ascomycota</taxon>
        <taxon>Pezizomycotina</taxon>
        <taxon>Dothideomycetes</taxon>
        <taxon>Pleosporomycetidae</taxon>
        <taxon>Pleosporales</taxon>
        <taxon>Pleosporineae</taxon>
        <taxon>Phaeosphaeriaceae</taxon>
        <taxon>Setomelanomma</taxon>
    </lineage>
</organism>
<comment type="caution">
    <text evidence="1">The sequence shown here is derived from an EMBL/GenBank/DDBJ whole genome shotgun (WGS) entry which is preliminary data.</text>
</comment>
<dbReference type="EMBL" id="ML978264">
    <property type="protein sequence ID" value="KAF2025504.1"/>
    <property type="molecule type" value="Genomic_DNA"/>
</dbReference>
<sequence>MPTLTTIPRELRDNILGYVIQSDTDPRPDIHSTFDDLIQGREILKEPKLGSWCTTVLYHPETPIANTYGALLTNRQLRSETLENIQRLNANECNLDVIIVEEILPLPTWTRVVAPSTRLDKVNVTFRISGRWHSDKERHTEDGVSVDGPYTKYGYYKGFKIGDGAGPAMSWQVYSILERFIKIGYIGKCGDGFGRRCTTVKTININVETPPDIDPSEFGFPLSSRHSRRYNPTVLEPKYLANFIDSNISGLLCSQDHEWFGYGKILFQNVDVIRISLDGQLNKEYDVAECLKNAGGFKAHYIPTQKLRQYRKETWKERKERGLKLLEE</sequence>
<proteinExistence type="predicted"/>
<keyword evidence="2" id="KW-1185">Reference proteome</keyword>